<feature type="compositionally biased region" description="Basic and acidic residues" evidence="1">
    <location>
        <begin position="270"/>
        <end position="288"/>
    </location>
</feature>
<dbReference type="EMBL" id="NAJQ01000863">
    <property type="protein sequence ID" value="TKA64180.1"/>
    <property type="molecule type" value="Genomic_DNA"/>
</dbReference>
<comment type="caution">
    <text evidence="2">The sequence shown here is derived from an EMBL/GenBank/DDBJ whole genome shotgun (WGS) entry which is preliminary data.</text>
</comment>
<feature type="compositionally biased region" description="Polar residues" evidence="1">
    <location>
        <begin position="75"/>
        <end position="84"/>
    </location>
</feature>
<feature type="compositionally biased region" description="Polar residues" evidence="1">
    <location>
        <begin position="527"/>
        <end position="540"/>
    </location>
</feature>
<feature type="compositionally biased region" description="Basic and acidic residues" evidence="1">
    <location>
        <begin position="658"/>
        <end position="674"/>
    </location>
</feature>
<proteinExistence type="predicted"/>
<feature type="compositionally biased region" description="Polar residues" evidence="1">
    <location>
        <begin position="469"/>
        <end position="492"/>
    </location>
</feature>
<protein>
    <submittedName>
        <fullName evidence="2">Uncharacterized protein</fullName>
    </submittedName>
</protein>
<evidence type="ECO:0000256" key="1">
    <source>
        <dbReference type="SAM" id="MobiDB-lite"/>
    </source>
</evidence>
<feature type="compositionally biased region" description="Polar residues" evidence="1">
    <location>
        <begin position="319"/>
        <end position="329"/>
    </location>
</feature>
<sequence>MARPNPGAGSQPPVSFKTVPGRNRTQKWQQAKTYNYDGDDWGGYDPYDEYGGYDEPESAHSPAPAPAPPMPSYAQQRPQRQNSFDAGDDGTRRQFSGPHPTSQMGYAAEERRGSPSVMPSGGIGRPSGDYARLPPSRGSNDNDYDRRARERNFTNPEQVPPPLNTHSSPVRGPQTAGGFPPRKSSIGQSSTSSGRSAALEPMSAPAGKSVDKPLPFIRPSDIYRRMAEEREREGTSMDGSRPSMDSVQRSAASPPGSASGMTGATPAFPPDRRPSLEPVAERREREQKPQIAAPVSRPGTSDLASRPAADMQQEAEYQPLSSLQTTSGESFGEPSEHTAGKQVSPTLPAVTRFSGFGSDFIHGGAAGDRPSGSDGLTPSTSPPGGFAQSTIARVLGAPLMNPDGGTQESTGPAPYAAPSQYSDAISTDLQHRPSGASTGFRSVVHTAFDRHSDTSSNPVSPVSRDESYSHSAEGQGSNSGGMSRSDTTSTAGISPIMSRVPSAATAQQRHLQQERDVPTPIAEEPASTRTPTQSRHTSGNYLPGTLHGQQQAHAVIARKPSPSPSTPSHSRNVSAADTGSGTGTGTPTTLVQPGYRRSLDPPSNGSSPARTPGVEDSAMDRRLSAPLAAGMGHAEAPDVGDQAAEVPRAVLESVETPAGERGEGFESREERGLDDAGAGEAGGVGEYEAGGPRSVDASPEGLSYSPQRGGDYSARESNLARSVNASPPYSPTTAQRAGDYSTREADLAHSVNASPTKPS</sequence>
<dbReference type="STRING" id="329884.A0A4U0WM10"/>
<gene>
    <name evidence="2" type="ORF">B0A55_12317</name>
</gene>
<dbReference type="OrthoDB" id="5151921at2759"/>
<feature type="region of interest" description="Disordered" evidence="1">
    <location>
        <begin position="1"/>
        <end position="759"/>
    </location>
</feature>
<keyword evidence="3" id="KW-1185">Reference proteome</keyword>
<organism evidence="2 3">
    <name type="scientific">Friedmanniomyces simplex</name>
    <dbReference type="NCBI Taxonomy" id="329884"/>
    <lineage>
        <taxon>Eukaryota</taxon>
        <taxon>Fungi</taxon>
        <taxon>Dikarya</taxon>
        <taxon>Ascomycota</taxon>
        <taxon>Pezizomycotina</taxon>
        <taxon>Dothideomycetes</taxon>
        <taxon>Dothideomycetidae</taxon>
        <taxon>Mycosphaerellales</taxon>
        <taxon>Teratosphaeriaceae</taxon>
        <taxon>Friedmanniomyces</taxon>
    </lineage>
</organism>
<feature type="compositionally biased region" description="Polar residues" evidence="1">
    <location>
        <begin position="715"/>
        <end position="735"/>
    </location>
</feature>
<feature type="compositionally biased region" description="Acidic residues" evidence="1">
    <location>
        <begin position="37"/>
        <end position="56"/>
    </location>
</feature>
<feature type="compositionally biased region" description="Basic and acidic residues" evidence="1">
    <location>
        <begin position="143"/>
        <end position="152"/>
    </location>
</feature>
<feature type="compositionally biased region" description="Low complexity" evidence="1">
    <location>
        <begin position="184"/>
        <end position="196"/>
    </location>
</feature>
<evidence type="ECO:0000313" key="2">
    <source>
        <dbReference type="EMBL" id="TKA64180.1"/>
    </source>
</evidence>
<evidence type="ECO:0000313" key="3">
    <source>
        <dbReference type="Proteomes" id="UP000309340"/>
    </source>
</evidence>
<feature type="compositionally biased region" description="Polar residues" evidence="1">
    <location>
        <begin position="419"/>
        <end position="428"/>
    </location>
</feature>
<feature type="compositionally biased region" description="Basic and acidic residues" evidence="1">
    <location>
        <begin position="221"/>
        <end position="235"/>
    </location>
</feature>
<dbReference type="Proteomes" id="UP000309340">
    <property type="component" value="Unassembled WGS sequence"/>
</dbReference>
<reference evidence="2 3" key="1">
    <citation type="submission" date="2017-03" db="EMBL/GenBank/DDBJ databases">
        <title>Genomes of endolithic fungi from Antarctica.</title>
        <authorList>
            <person name="Coleine C."/>
            <person name="Masonjones S."/>
            <person name="Stajich J.E."/>
        </authorList>
    </citation>
    <scope>NUCLEOTIDE SEQUENCE [LARGE SCALE GENOMIC DNA]</scope>
    <source>
        <strain evidence="2 3">CCFEE 5184</strain>
    </source>
</reference>
<feature type="compositionally biased region" description="Low complexity" evidence="1">
    <location>
        <begin position="250"/>
        <end position="260"/>
    </location>
</feature>
<accession>A0A4U0WM10</accession>
<name>A0A4U0WM10_9PEZI</name>
<dbReference type="AlphaFoldDB" id="A0A4U0WM10"/>
<feature type="non-terminal residue" evidence="2">
    <location>
        <position position="759"/>
    </location>
</feature>